<dbReference type="Proteomes" id="UP000887565">
    <property type="component" value="Unplaced"/>
</dbReference>
<reference evidence="2" key="1">
    <citation type="submission" date="2022-11" db="UniProtKB">
        <authorList>
            <consortium name="WormBaseParasite"/>
        </authorList>
    </citation>
    <scope>IDENTIFICATION</scope>
</reference>
<name>A0A915JIR9_ROMCU</name>
<evidence type="ECO:0000313" key="2">
    <source>
        <dbReference type="WBParaSite" id="nRc.2.0.1.t26040-RA"/>
    </source>
</evidence>
<accession>A0A915JIR9</accession>
<protein>
    <submittedName>
        <fullName evidence="2">Uncharacterized protein</fullName>
    </submittedName>
</protein>
<evidence type="ECO:0000313" key="1">
    <source>
        <dbReference type="Proteomes" id="UP000887565"/>
    </source>
</evidence>
<dbReference type="WBParaSite" id="nRc.2.0.1.t26040-RA">
    <property type="protein sequence ID" value="nRc.2.0.1.t26040-RA"/>
    <property type="gene ID" value="nRc.2.0.1.g26040"/>
</dbReference>
<keyword evidence="1" id="KW-1185">Reference proteome</keyword>
<proteinExistence type="predicted"/>
<organism evidence="1 2">
    <name type="scientific">Romanomermis culicivorax</name>
    <name type="common">Nematode worm</name>
    <dbReference type="NCBI Taxonomy" id="13658"/>
    <lineage>
        <taxon>Eukaryota</taxon>
        <taxon>Metazoa</taxon>
        <taxon>Ecdysozoa</taxon>
        <taxon>Nematoda</taxon>
        <taxon>Enoplea</taxon>
        <taxon>Dorylaimia</taxon>
        <taxon>Mermithida</taxon>
        <taxon>Mermithoidea</taxon>
        <taxon>Mermithidae</taxon>
        <taxon>Romanomermis</taxon>
    </lineage>
</organism>
<sequence>MGYVEVEQHAAAHMQHTIREKKTINLKTDRLPKMSYKLKQCSSIADDFRWDQLLVSRYLQKRRTWEIASITKIDSQMKQNREFRYGLIDTMTSTRVYFSSGLATTITIRRPTNYLGCLVTDELIKFVQ</sequence>
<dbReference type="AlphaFoldDB" id="A0A915JIR9"/>